<evidence type="ECO:0000313" key="8">
    <source>
        <dbReference type="Proteomes" id="UP000249799"/>
    </source>
</evidence>
<keyword evidence="8" id="KW-1185">Reference proteome</keyword>
<comment type="cofactor">
    <cofactor evidence="2">
        <name>Mg(2+)</name>
        <dbReference type="ChEBI" id="CHEBI:18420"/>
    </cofactor>
</comment>
<keyword evidence="4" id="KW-0378">Hydrolase</keyword>
<dbReference type="Gene3D" id="3.90.79.10">
    <property type="entry name" value="Nucleoside Triphosphate Pyrophosphohydrolase"/>
    <property type="match status" value="1"/>
</dbReference>
<gene>
    <name evidence="7" type="ORF">DN745_17685</name>
</gene>
<evidence type="ECO:0000256" key="5">
    <source>
        <dbReference type="ARBA" id="ARBA00022842"/>
    </source>
</evidence>
<protein>
    <recommendedName>
        <fullName evidence="9">Nudix hydrolase domain-containing protein</fullName>
    </recommendedName>
</protein>
<dbReference type="PANTHER" id="PTHR12318:SF0">
    <property type="entry name" value="ACYL-COENZYME A DIPHOSPHATASE NUDT19"/>
    <property type="match status" value="1"/>
</dbReference>
<dbReference type="KEGG" id="bsed:DN745_17685"/>
<keyword evidence="3" id="KW-0479">Metal-binding</keyword>
<evidence type="ECO:0000256" key="1">
    <source>
        <dbReference type="ARBA" id="ARBA00001936"/>
    </source>
</evidence>
<proteinExistence type="predicted"/>
<keyword evidence="5" id="KW-0460">Magnesium</keyword>
<evidence type="ECO:0000256" key="2">
    <source>
        <dbReference type="ARBA" id="ARBA00001946"/>
    </source>
</evidence>
<dbReference type="OrthoDB" id="9788263at2"/>
<dbReference type="Proteomes" id="UP000249799">
    <property type="component" value="Chromosome"/>
</dbReference>
<organism evidence="7 8">
    <name type="scientific">Bradymonas sediminis</name>
    <dbReference type="NCBI Taxonomy" id="1548548"/>
    <lineage>
        <taxon>Bacteria</taxon>
        <taxon>Deltaproteobacteria</taxon>
        <taxon>Bradymonadales</taxon>
        <taxon>Bradymonadaceae</taxon>
        <taxon>Bradymonas</taxon>
    </lineage>
</organism>
<dbReference type="PANTHER" id="PTHR12318">
    <property type="entry name" value="TESTOSTERONE-REGULATED PROTEIN RP2"/>
    <property type="match status" value="1"/>
</dbReference>
<evidence type="ECO:0000256" key="3">
    <source>
        <dbReference type="ARBA" id="ARBA00022723"/>
    </source>
</evidence>
<evidence type="ECO:0000256" key="6">
    <source>
        <dbReference type="ARBA" id="ARBA00023211"/>
    </source>
</evidence>
<accession>A0A2Z4FQ96</accession>
<dbReference type="AlphaFoldDB" id="A0A2Z4FQ96"/>
<keyword evidence="6" id="KW-0464">Manganese</keyword>
<sequence length="288" mass="32144">MVQRHAKSRFMADRFVYPGGKLDAADCTARAAERIDGRSAAEIQAAFGESSLQCSAQNAEQAADAYLGSGLFLAGIRETFEEAGILLARRSGERGLIDLTSDAAVAKRFRVHRQQLNRNTLALSALAEQEDLIFPLERIAYFAHWITPFHEPKRYDTRFFIALAPENQRPLHDHEETTDSTWIRPKDAIAANQAGNFLLAPPTLHTLLQLCEFDTARAAFDWAIAHHPPTIIPHMKMHEDAVFLLLPGDPQYPGDQPGYDATSPVRGATRMRAENIGLWRMIEDEDAP</sequence>
<dbReference type="InterPro" id="IPR015797">
    <property type="entry name" value="NUDIX_hydrolase-like_dom_sf"/>
</dbReference>
<dbReference type="GO" id="GO:0016818">
    <property type="term" value="F:hydrolase activity, acting on acid anhydrides, in phosphorus-containing anhydrides"/>
    <property type="evidence" value="ECO:0007669"/>
    <property type="project" value="InterPro"/>
</dbReference>
<reference evidence="7 8" key="1">
    <citation type="submission" date="2018-06" db="EMBL/GenBank/DDBJ databases">
        <title>Lujinxingia sediminis gen. nov. sp. nov., a new facultative anaerobic member of the class Deltaproteobacteria, and proposal of Lujinxingaceae fam. nov.</title>
        <authorList>
            <person name="Guo L.-Y."/>
            <person name="Li C.-M."/>
            <person name="Wang S."/>
            <person name="Du Z.-J."/>
        </authorList>
    </citation>
    <scope>NUCLEOTIDE SEQUENCE [LARGE SCALE GENOMIC DNA]</scope>
    <source>
        <strain evidence="7 8">FA350</strain>
    </source>
</reference>
<name>A0A2Z4FQ96_9DELT</name>
<dbReference type="GO" id="GO:0046872">
    <property type="term" value="F:metal ion binding"/>
    <property type="evidence" value="ECO:0007669"/>
    <property type="project" value="UniProtKB-KW"/>
</dbReference>
<evidence type="ECO:0008006" key="9">
    <source>
        <dbReference type="Google" id="ProtNLM"/>
    </source>
</evidence>
<comment type="cofactor">
    <cofactor evidence="1">
        <name>Mn(2+)</name>
        <dbReference type="ChEBI" id="CHEBI:29035"/>
    </cofactor>
</comment>
<dbReference type="InterPro" id="IPR039121">
    <property type="entry name" value="NUDT19"/>
</dbReference>
<evidence type="ECO:0000313" key="7">
    <source>
        <dbReference type="EMBL" id="AWV91062.1"/>
    </source>
</evidence>
<dbReference type="EMBL" id="CP030032">
    <property type="protein sequence ID" value="AWV91062.1"/>
    <property type="molecule type" value="Genomic_DNA"/>
</dbReference>
<evidence type="ECO:0000256" key="4">
    <source>
        <dbReference type="ARBA" id="ARBA00022801"/>
    </source>
</evidence>
<dbReference type="SUPFAM" id="SSF55811">
    <property type="entry name" value="Nudix"/>
    <property type="match status" value="1"/>
</dbReference>
<dbReference type="CDD" id="cd18870">
    <property type="entry name" value="NUDIX_AcylCoAdiphos_Nudt19"/>
    <property type="match status" value="1"/>
</dbReference>